<dbReference type="GeneID" id="43605836"/>
<evidence type="ECO:0000313" key="2">
    <source>
        <dbReference type="EMBL" id="KAF4477648.1"/>
    </source>
</evidence>
<proteinExistence type="predicted"/>
<protein>
    <submittedName>
        <fullName evidence="2">Uncharacterized protein</fullName>
    </submittedName>
</protein>
<reference evidence="2 3" key="2">
    <citation type="submission" date="2020-04" db="EMBL/GenBank/DDBJ databases">
        <title>Genome sequencing and assembly of multiple isolates from the Colletotrichum gloeosporioides species complex.</title>
        <authorList>
            <person name="Gan P."/>
            <person name="Shirasu K."/>
        </authorList>
    </citation>
    <scope>NUCLEOTIDE SEQUENCE [LARGE SCALE GENOMIC DNA]</scope>
    <source>
        <strain evidence="2 3">Nara gc5</strain>
    </source>
</reference>
<organism evidence="2 3">
    <name type="scientific">Colletotrichum fructicola (strain Nara gc5)</name>
    <name type="common">Anthracnose fungus</name>
    <name type="synonym">Colletotrichum gloeosporioides (strain Nara gc5)</name>
    <dbReference type="NCBI Taxonomy" id="1213859"/>
    <lineage>
        <taxon>Eukaryota</taxon>
        <taxon>Fungi</taxon>
        <taxon>Dikarya</taxon>
        <taxon>Ascomycota</taxon>
        <taxon>Pezizomycotina</taxon>
        <taxon>Sordariomycetes</taxon>
        <taxon>Hypocreomycetidae</taxon>
        <taxon>Glomerellales</taxon>
        <taxon>Glomerellaceae</taxon>
        <taxon>Colletotrichum</taxon>
        <taxon>Colletotrichum gloeosporioides species complex</taxon>
    </lineage>
</organism>
<sequence length="256" mass="28165">MASRDDTHQNASPIRPETPGIEFAVVEDNTNTPPAQPPNSFSTTPEHLANPTIIGGTFTDGPASQQPQTPRFIDYLRRGALAPASAVYEPAPGPAGIANNTQQPPLIHPLSIGQRRPAAHPLSLPRPQPRFQDVETPAFVNPWPAADEQRDNPGRPDVSKRCPHDLAYPCFCRTDTEMPGVPCMKCRSPLCSYNSMLQVATVDALELELARERARGRGSHQFEHEITLAINHAREREREEQMGQRWGLGRGPEGPQ</sequence>
<dbReference type="InParanoid" id="A0A7J6ILK6"/>
<dbReference type="AlphaFoldDB" id="A0A7J6ILK6"/>
<feature type="region of interest" description="Disordered" evidence="1">
    <location>
        <begin position="234"/>
        <end position="256"/>
    </location>
</feature>
<gene>
    <name evidence="2" type="ORF">CGGC5_v013254</name>
</gene>
<keyword evidence="3" id="KW-1185">Reference proteome</keyword>
<evidence type="ECO:0000256" key="1">
    <source>
        <dbReference type="SAM" id="MobiDB-lite"/>
    </source>
</evidence>
<feature type="compositionally biased region" description="Gly residues" evidence="1">
    <location>
        <begin position="246"/>
        <end position="256"/>
    </location>
</feature>
<comment type="caution">
    <text evidence="2">The sequence shown here is derived from an EMBL/GenBank/DDBJ whole genome shotgun (WGS) entry which is preliminary data.</text>
</comment>
<evidence type="ECO:0000313" key="3">
    <source>
        <dbReference type="Proteomes" id="UP000011096"/>
    </source>
</evidence>
<name>A0A7J6ILK6_COLFN</name>
<accession>A0A7J6ILK6</accession>
<dbReference type="EMBL" id="ANPB02000008">
    <property type="protein sequence ID" value="KAF4477648.1"/>
    <property type="molecule type" value="Genomic_DNA"/>
</dbReference>
<feature type="compositionally biased region" description="Polar residues" evidence="1">
    <location>
        <begin position="28"/>
        <end position="45"/>
    </location>
</feature>
<dbReference type="OrthoDB" id="4811413at2759"/>
<dbReference type="Proteomes" id="UP000011096">
    <property type="component" value="Unassembled WGS sequence"/>
</dbReference>
<feature type="region of interest" description="Disordered" evidence="1">
    <location>
        <begin position="1"/>
        <end position="68"/>
    </location>
</feature>
<dbReference type="RefSeq" id="XP_031881482.1">
    <property type="nucleotide sequence ID" value="XM_032021633.1"/>
</dbReference>
<reference evidence="2 3" key="1">
    <citation type="submission" date="2012-08" db="EMBL/GenBank/DDBJ databases">
        <authorList>
            <person name="Gan P.H.P."/>
            <person name="Ikeda K."/>
            <person name="Irieda H."/>
            <person name="Narusaka M."/>
            <person name="O'Connell R.J."/>
            <person name="Narusaka Y."/>
            <person name="Takano Y."/>
            <person name="Kubo Y."/>
            <person name="Shirasu K."/>
        </authorList>
    </citation>
    <scope>NUCLEOTIDE SEQUENCE [LARGE SCALE GENOMIC DNA]</scope>
    <source>
        <strain evidence="2 3">Nara gc5</strain>
    </source>
</reference>